<dbReference type="SUPFAM" id="SSF50037">
    <property type="entry name" value="C-terminal domain of transcriptional repressors"/>
    <property type="match status" value="1"/>
</dbReference>
<dbReference type="SMART" id="SM00899">
    <property type="entry name" value="FeoA"/>
    <property type="match status" value="1"/>
</dbReference>
<dbReference type="EMBL" id="BJLP01000050">
    <property type="protein sequence ID" value="GEA82176.1"/>
    <property type="molecule type" value="Genomic_DNA"/>
</dbReference>
<accession>A0A4Y3KEU3</accession>
<evidence type="ECO:0000256" key="1">
    <source>
        <dbReference type="ARBA" id="ARBA00023004"/>
    </source>
</evidence>
<comment type="caution">
    <text evidence="3">The sequence shown here is derived from an EMBL/GenBank/DDBJ whole genome shotgun (WGS) entry which is preliminary data.</text>
</comment>
<dbReference type="GO" id="GO:0046914">
    <property type="term" value="F:transition metal ion binding"/>
    <property type="evidence" value="ECO:0007669"/>
    <property type="project" value="InterPro"/>
</dbReference>
<dbReference type="AlphaFoldDB" id="A0A4Y3KEU3"/>
<feature type="domain" description="Ferrous iron transporter FeoA-like" evidence="2">
    <location>
        <begin position="1"/>
        <end position="72"/>
    </location>
</feature>
<dbReference type="InterPro" id="IPR007167">
    <property type="entry name" value="Fe-transptr_FeoA-like"/>
</dbReference>
<reference evidence="3 4" key="1">
    <citation type="submission" date="2019-06" db="EMBL/GenBank/DDBJ databases">
        <title>Whole genome shotgun sequence of Cellulomonas uda NBRC 3747.</title>
        <authorList>
            <person name="Hosoyama A."/>
            <person name="Uohara A."/>
            <person name="Ohji S."/>
            <person name="Ichikawa N."/>
        </authorList>
    </citation>
    <scope>NUCLEOTIDE SEQUENCE [LARGE SCALE GENOMIC DNA]</scope>
    <source>
        <strain evidence="3 4">NBRC 3747</strain>
    </source>
</reference>
<protein>
    <recommendedName>
        <fullName evidence="2">Ferrous iron transporter FeoA-like domain-containing protein</fullName>
    </recommendedName>
</protein>
<name>A0A4Y3KEU3_CELUD</name>
<dbReference type="RefSeq" id="WP_141321721.1">
    <property type="nucleotide sequence ID" value="NZ_BJLP01000050.1"/>
</dbReference>
<keyword evidence="4" id="KW-1185">Reference proteome</keyword>
<evidence type="ECO:0000313" key="4">
    <source>
        <dbReference type="Proteomes" id="UP000315842"/>
    </source>
</evidence>
<evidence type="ECO:0000259" key="2">
    <source>
        <dbReference type="SMART" id="SM00899"/>
    </source>
</evidence>
<dbReference type="InterPro" id="IPR008988">
    <property type="entry name" value="Transcriptional_repressor_C"/>
</dbReference>
<gene>
    <name evidence="3" type="ORF">CUD01_26200</name>
</gene>
<sequence length="79" mass="8494">MTLPEGTPGDAARAVRIDLDTAMRRRCRSLGLAPGAAVHVTHRGGLGDREVGLGTDRFALRSWTCVRRYVSPVHGIDPA</sequence>
<organism evidence="3 4">
    <name type="scientific">Cellulomonas uda</name>
    <dbReference type="NCBI Taxonomy" id="1714"/>
    <lineage>
        <taxon>Bacteria</taxon>
        <taxon>Bacillati</taxon>
        <taxon>Actinomycetota</taxon>
        <taxon>Actinomycetes</taxon>
        <taxon>Micrococcales</taxon>
        <taxon>Cellulomonadaceae</taxon>
        <taxon>Cellulomonas</taxon>
    </lineage>
</organism>
<dbReference type="Proteomes" id="UP000315842">
    <property type="component" value="Unassembled WGS sequence"/>
</dbReference>
<evidence type="ECO:0000313" key="3">
    <source>
        <dbReference type="EMBL" id="GEA82176.1"/>
    </source>
</evidence>
<dbReference type="Pfam" id="PF04023">
    <property type="entry name" value="FeoA"/>
    <property type="match status" value="1"/>
</dbReference>
<dbReference type="Gene3D" id="2.30.30.90">
    <property type="match status" value="1"/>
</dbReference>
<dbReference type="InterPro" id="IPR038157">
    <property type="entry name" value="FeoA_core_dom"/>
</dbReference>
<keyword evidence="1" id="KW-0408">Iron</keyword>
<proteinExistence type="predicted"/>